<name>A0A081MZ84_9GAMM</name>
<proteinExistence type="predicted"/>
<dbReference type="AlphaFoldDB" id="A0A081MZ84"/>
<evidence type="ECO:0000313" key="2">
    <source>
        <dbReference type="Proteomes" id="UP000028006"/>
    </source>
</evidence>
<accession>A0A081MZ84</accession>
<reference evidence="1 2" key="1">
    <citation type="submission" date="2014-06" db="EMBL/GenBank/DDBJ databases">
        <title>Whole Genome Sequences of Three Symbiotic Endozoicomonas Bacteria.</title>
        <authorList>
            <person name="Neave M.J."/>
            <person name="Apprill A."/>
            <person name="Voolstra C.R."/>
        </authorList>
    </citation>
    <scope>NUCLEOTIDE SEQUENCE [LARGE SCALE GENOMIC DNA]</scope>
    <source>
        <strain evidence="1 2">LMG 24815</strain>
    </source>
</reference>
<gene>
    <name evidence="1" type="ORF">GZ77_25805</name>
</gene>
<organism evidence="1 2">
    <name type="scientific">Endozoicomonas montiporae</name>
    <dbReference type="NCBI Taxonomy" id="1027273"/>
    <lineage>
        <taxon>Bacteria</taxon>
        <taxon>Pseudomonadati</taxon>
        <taxon>Pseudomonadota</taxon>
        <taxon>Gammaproteobacteria</taxon>
        <taxon>Oceanospirillales</taxon>
        <taxon>Endozoicomonadaceae</taxon>
        <taxon>Endozoicomonas</taxon>
    </lineage>
</organism>
<keyword evidence="2" id="KW-1185">Reference proteome</keyword>
<comment type="caution">
    <text evidence="1">The sequence shown here is derived from an EMBL/GenBank/DDBJ whole genome shotgun (WGS) entry which is preliminary data.</text>
</comment>
<dbReference type="RefSeq" id="WP_201772262.1">
    <property type="nucleotide sequence ID" value="NZ_JOKG01000007.1"/>
</dbReference>
<protein>
    <submittedName>
        <fullName evidence="1">Uncharacterized protein</fullName>
    </submittedName>
</protein>
<dbReference type="Proteomes" id="UP000028006">
    <property type="component" value="Unassembled WGS sequence"/>
</dbReference>
<dbReference type="EMBL" id="JOKG01000007">
    <property type="protein sequence ID" value="KEQ11507.1"/>
    <property type="molecule type" value="Genomic_DNA"/>
</dbReference>
<sequence>MRAEVVSVSQDYESPASDASLMARIAHPNNLKKAFQRVKRNKGAAGIDRMTVDDLFRYLQ</sequence>
<evidence type="ECO:0000313" key="1">
    <source>
        <dbReference type="EMBL" id="KEQ11507.1"/>
    </source>
</evidence>